<sequence>MRPLSVPSRALQGARPPLTLTSIGRRRFLHSKPYDVAVIGGGITGLTAAYRLSKDPSCSKITLYEKASRVGGWISSEKIPVPGGEAVFEYGPRTLKTNDYACNALIDLLVDLDLMDDVAFVSRDAPSAINRYLYYPDHLVRVPTPDPHLSGTENLINTVPPLLREPVFKTVLRSILTEPFKDPIDREKHADDESIKDFISRRFSPEVAENLVSAMIGGIYGGSIDRLSAQTTMGGLRDYEQFMEGIILSTMNNAKRGVRYSQVDYALVMESVAPEKDSLYWKALRAAYQKSSVLYFKDGMGHLTETLATQLKASGKVEFLLDADISKIAKEKNDDIVITSGERGRTHNRVIATHAPSALVQQLDPKVSRDTIANLKENNTAATIMVVNLYFDQPNLVPVKGFGYLIPRSTPTEQNPEQALGVIFGSEGSGGQDTAPGTKLTVMMGGYWWDGLKETDYPDHDTAVARACSLLQRHLGITDTPVVARTRLQQNAIPQYTVGHLSRMGELSQSVRRDFNKRLTLAGSWYGTSGVGAVDCIRQGYLAASFGVGARKLGPGDGKRVWRRFDYQDWELEGGLASAPIRHAEMHPDECRHF</sequence>
<evidence type="ECO:0000256" key="8">
    <source>
        <dbReference type="ARBA" id="ARBA00023133"/>
    </source>
</evidence>
<dbReference type="InterPro" id="IPR002937">
    <property type="entry name" value="Amino_oxidase"/>
</dbReference>
<comment type="cofactor">
    <cofactor evidence="11">
        <name>FAD</name>
        <dbReference type="ChEBI" id="CHEBI:57692"/>
    </cofactor>
    <text evidence="11">Binds 1 FAD per subunit.</text>
</comment>
<comment type="subcellular location">
    <subcellularLocation>
        <location evidence="11">Mitochondrion inner membrane</location>
    </subcellularLocation>
</comment>
<dbReference type="OrthoDB" id="438553at2759"/>
<dbReference type="VEuPathDB" id="FungiDB:BO71DRAFT_402764"/>
<keyword evidence="8 11" id="KW-0350">Heme biosynthesis</keyword>
<dbReference type="InterPro" id="IPR004572">
    <property type="entry name" value="Protoporphyrinogen_oxidase"/>
</dbReference>
<dbReference type="GO" id="GO:0005743">
    <property type="term" value="C:mitochondrial inner membrane"/>
    <property type="evidence" value="ECO:0007669"/>
    <property type="project" value="UniProtKB-SubCell"/>
</dbReference>
<dbReference type="EC" id="1.3.3.4" evidence="4 11"/>
<keyword evidence="7 11" id="KW-0560">Oxidoreductase</keyword>
<dbReference type="Gene3D" id="3.50.50.60">
    <property type="entry name" value="FAD/NAD(P)-binding domain"/>
    <property type="match status" value="1"/>
</dbReference>
<comment type="pathway">
    <text evidence="2 11">Porphyrin-containing compound metabolism; protoporphyrin-IX biosynthesis; protoporphyrin-IX from protoporphyrinogen-IX: step 1/1.</text>
</comment>
<keyword evidence="6 11" id="KW-0274">FAD</keyword>
<comment type="similarity">
    <text evidence="3 11">Belongs to the protoporphyrinogen/coproporphyrinogen oxidase family. Protoporphyrinogen oxidase subfamily.</text>
</comment>
<evidence type="ECO:0000259" key="12">
    <source>
        <dbReference type="Pfam" id="PF01593"/>
    </source>
</evidence>
<dbReference type="SUPFAM" id="SSF51905">
    <property type="entry name" value="FAD/NAD(P)-binding domain"/>
    <property type="match status" value="1"/>
</dbReference>
<comment type="catalytic activity">
    <reaction evidence="10 11">
        <text>protoporphyrinogen IX + 3 O2 = protoporphyrin IX + 3 H2O2</text>
        <dbReference type="Rhea" id="RHEA:25576"/>
        <dbReference type="ChEBI" id="CHEBI:15379"/>
        <dbReference type="ChEBI" id="CHEBI:16240"/>
        <dbReference type="ChEBI" id="CHEBI:57306"/>
        <dbReference type="ChEBI" id="CHEBI:57307"/>
        <dbReference type="EC" id="1.3.3.4"/>
    </reaction>
</comment>
<dbReference type="AlphaFoldDB" id="A0A319CYK0"/>
<protein>
    <recommendedName>
        <fullName evidence="4 11">Protoporphyrinogen oxidase</fullName>
        <ecNumber evidence="4 11">1.3.3.4</ecNumber>
    </recommendedName>
</protein>
<evidence type="ECO:0000256" key="4">
    <source>
        <dbReference type="ARBA" id="ARBA00012867"/>
    </source>
</evidence>
<dbReference type="STRING" id="1448320.A0A319CYK0"/>
<dbReference type="GO" id="GO:0004729">
    <property type="term" value="F:oxygen-dependent protoporphyrinogen oxidase activity"/>
    <property type="evidence" value="ECO:0007669"/>
    <property type="project" value="UniProtKB-UniRule"/>
</dbReference>
<keyword evidence="9 11" id="KW-0627">Porphyrin biosynthesis</keyword>
<evidence type="ECO:0000256" key="5">
    <source>
        <dbReference type="ARBA" id="ARBA00022630"/>
    </source>
</evidence>
<feature type="domain" description="Amine oxidase" evidence="12">
    <location>
        <begin position="43"/>
        <end position="544"/>
    </location>
</feature>
<accession>A0A319CYK0</accession>
<dbReference type="Proteomes" id="UP000247810">
    <property type="component" value="Unassembled WGS sequence"/>
</dbReference>
<dbReference type="SUPFAM" id="SSF54373">
    <property type="entry name" value="FAD-linked reductases, C-terminal domain"/>
    <property type="match status" value="1"/>
</dbReference>
<evidence type="ECO:0000256" key="1">
    <source>
        <dbReference type="ARBA" id="ARBA00002600"/>
    </source>
</evidence>
<evidence type="ECO:0000313" key="13">
    <source>
        <dbReference type="EMBL" id="PYH89789.1"/>
    </source>
</evidence>
<evidence type="ECO:0000256" key="3">
    <source>
        <dbReference type="ARBA" id="ARBA00010551"/>
    </source>
</evidence>
<evidence type="ECO:0000256" key="10">
    <source>
        <dbReference type="ARBA" id="ARBA00047554"/>
    </source>
</evidence>
<keyword evidence="14" id="KW-1185">Reference proteome</keyword>
<dbReference type="PANTHER" id="PTHR42923:SF3">
    <property type="entry name" value="PROTOPORPHYRINOGEN OXIDASE"/>
    <property type="match status" value="1"/>
</dbReference>
<evidence type="ECO:0000256" key="7">
    <source>
        <dbReference type="ARBA" id="ARBA00023002"/>
    </source>
</evidence>
<reference evidence="13 14" key="1">
    <citation type="submission" date="2018-02" db="EMBL/GenBank/DDBJ databases">
        <title>The genomes of Aspergillus section Nigri reveals drivers in fungal speciation.</title>
        <authorList>
            <consortium name="DOE Joint Genome Institute"/>
            <person name="Vesth T.C."/>
            <person name="Nybo J."/>
            <person name="Theobald S."/>
            <person name="Brandl J."/>
            <person name="Frisvad J.C."/>
            <person name="Nielsen K.F."/>
            <person name="Lyhne E.K."/>
            <person name="Kogle M.E."/>
            <person name="Kuo A."/>
            <person name="Riley R."/>
            <person name="Clum A."/>
            <person name="Nolan M."/>
            <person name="Lipzen A."/>
            <person name="Salamov A."/>
            <person name="Henrissat B."/>
            <person name="Wiebenga A."/>
            <person name="De vries R.P."/>
            <person name="Grigoriev I.V."/>
            <person name="Mortensen U.H."/>
            <person name="Andersen M.R."/>
            <person name="Baker S.E."/>
        </authorList>
    </citation>
    <scope>NUCLEOTIDE SEQUENCE [LARGE SCALE GENOMIC DNA]</scope>
    <source>
        <strain evidence="13 14">CBS 707.79</strain>
    </source>
</reference>
<name>A0A319CYK0_9EURO</name>
<dbReference type="NCBIfam" id="TIGR00562">
    <property type="entry name" value="proto_IX_ox"/>
    <property type="match status" value="1"/>
</dbReference>
<dbReference type="UniPathway" id="UPA00251">
    <property type="reaction ID" value="UER00324"/>
</dbReference>
<organism evidence="13 14">
    <name type="scientific">Aspergillus ellipticus CBS 707.79</name>
    <dbReference type="NCBI Taxonomy" id="1448320"/>
    <lineage>
        <taxon>Eukaryota</taxon>
        <taxon>Fungi</taxon>
        <taxon>Dikarya</taxon>
        <taxon>Ascomycota</taxon>
        <taxon>Pezizomycotina</taxon>
        <taxon>Eurotiomycetes</taxon>
        <taxon>Eurotiomycetidae</taxon>
        <taxon>Eurotiales</taxon>
        <taxon>Aspergillaceae</taxon>
        <taxon>Aspergillus</taxon>
        <taxon>Aspergillus subgen. Circumdati</taxon>
    </lineage>
</organism>
<dbReference type="InterPro" id="IPR036188">
    <property type="entry name" value="FAD/NAD-bd_sf"/>
</dbReference>
<gene>
    <name evidence="13" type="ORF">BO71DRAFT_402764</name>
</gene>
<comment type="function">
    <text evidence="1 11">Catalyzes the 6-electron oxidation of protoporphyrinogen-IX to form protoporphyrin-IX.</text>
</comment>
<dbReference type="EMBL" id="KZ826011">
    <property type="protein sequence ID" value="PYH89789.1"/>
    <property type="molecule type" value="Genomic_DNA"/>
</dbReference>
<dbReference type="GO" id="GO:0006782">
    <property type="term" value="P:protoporphyrinogen IX biosynthetic process"/>
    <property type="evidence" value="ECO:0007669"/>
    <property type="project" value="UniProtKB-UniRule"/>
</dbReference>
<proteinExistence type="inferred from homology"/>
<evidence type="ECO:0000256" key="9">
    <source>
        <dbReference type="ARBA" id="ARBA00023244"/>
    </source>
</evidence>
<dbReference type="InterPro" id="IPR050464">
    <property type="entry name" value="Zeta_carotene_desat/Oxidored"/>
</dbReference>
<evidence type="ECO:0000256" key="6">
    <source>
        <dbReference type="ARBA" id="ARBA00022827"/>
    </source>
</evidence>
<dbReference type="Pfam" id="PF01593">
    <property type="entry name" value="Amino_oxidase"/>
    <property type="match status" value="1"/>
</dbReference>
<dbReference type="PANTHER" id="PTHR42923">
    <property type="entry name" value="PROTOPORPHYRINOGEN OXIDASE"/>
    <property type="match status" value="1"/>
</dbReference>
<evidence type="ECO:0000313" key="14">
    <source>
        <dbReference type="Proteomes" id="UP000247810"/>
    </source>
</evidence>
<evidence type="ECO:0000256" key="11">
    <source>
        <dbReference type="RuleBase" id="RU367069"/>
    </source>
</evidence>
<keyword evidence="5 11" id="KW-0285">Flavoprotein</keyword>
<evidence type="ECO:0000256" key="2">
    <source>
        <dbReference type="ARBA" id="ARBA00005073"/>
    </source>
</evidence>